<evidence type="ECO:0000259" key="1">
    <source>
        <dbReference type="PROSITE" id="PS51819"/>
    </source>
</evidence>
<dbReference type="GeneID" id="83015513"/>
<organism evidence="2 3">
    <name type="scientific">Holdemania filiformis</name>
    <dbReference type="NCBI Taxonomy" id="61171"/>
    <lineage>
        <taxon>Bacteria</taxon>
        <taxon>Bacillati</taxon>
        <taxon>Bacillota</taxon>
        <taxon>Erysipelotrichia</taxon>
        <taxon>Erysipelotrichales</taxon>
        <taxon>Erysipelotrichaceae</taxon>
        <taxon>Holdemania</taxon>
    </lineage>
</organism>
<dbReference type="Proteomes" id="UP000284178">
    <property type="component" value="Unassembled WGS sequence"/>
</dbReference>
<dbReference type="EMBL" id="QRUP01000009">
    <property type="protein sequence ID" value="RGR74178.1"/>
    <property type="molecule type" value="Genomic_DNA"/>
</dbReference>
<proteinExistence type="predicted"/>
<sequence>MKLKNTMLVVRDLKRSEAFYKEVLGLRTLVDLEVHAVLSGGLALQTEESWKQFTGLDITYEANAAELYFEEAEFDAFAAKLAALTSVRIINPAEEQSWGQRIVRFWDPDGHVIEVGETLKAVCQRFLDQGMTIEAIAERMDVPVKAVNAYLR</sequence>
<dbReference type="RefSeq" id="WP_117894935.1">
    <property type="nucleotide sequence ID" value="NZ_CABJCV010000009.1"/>
</dbReference>
<name>A0A412G174_9FIRM</name>
<dbReference type="SUPFAM" id="SSF54593">
    <property type="entry name" value="Glyoxalase/Bleomycin resistance protein/Dihydroxybiphenyl dioxygenase"/>
    <property type="match status" value="1"/>
</dbReference>
<dbReference type="InterPro" id="IPR025870">
    <property type="entry name" value="Glyoxalase-like_dom"/>
</dbReference>
<dbReference type="AlphaFoldDB" id="A0A412G174"/>
<feature type="domain" description="VOC" evidence="1">
    <location>
        <begin position="2"/>
        <end position="118"/>
    </location>
</feature>
<dbReference type="InterPro" id="IPR037523">
    <property type="entry name" value="VOC_core"/>
</dbReference>
<dbReference type="InterPro" id="IPR029068">
    <property type="entry name" value="Glyas_Bleomycin-R_OHBP_Dase"/>
</dbReference>
<protein>
    <submittedName>
        <fullName evidence="2">Glyoxalase</fullName>
    </submittedName>
</protein>
<accession>A0A412G174</accession>
<evidence type="ECO:0000313" key="2">
    <source>
        <dbReference type="EMBL" id="RGR74178.1"/>
    </source>
</evidence>
<gene>
    <name evidence="2" type="ORF">DWY25_08870</name>
</gene>
<dbReference type="Pfam" id="PF12681">
    <property type="entry name" value="Glyoxalase_2"/>
    <property type="match status" value="1"/>
</dbReference>
<dbReference type="Gene3D" id="3.10.180.10">
    <property type="entry name" value="2,3-Dihydroxybiphenyl 1,2-Dioxygenase, domain 1"/>
    <property type="match status" value="1"/>
</dbReference>
<dbReference type="PROSITE" id="PS51819">
    <property type="entry name" value="VOC"/>
    <property type="match status" value="1"/>
</dbReference>
<reference evidence="2 3" key="1">
    <citation type="submission" date="2018-08" db="EMBL/GenBank/DDBJ databases">
        <title>A genome reference for cultivated species of the human gut microbiota.</title>
        <authorList>
            <person name="Zou Y."/>
            <person name="Xue W."/>
            <person name="Luo G."/>
        </authorList>
    </citation>
    <scope>NUCLEOTIDE SEQUENCE [LARGE SCALE GENOMIC DNA]</scope>
    <source>
        <strain evidence="2 3">AF24-29</strain>
    </source>
</reference>
<evidence type="ECO:0000313" key="3">
    <source>
        <dbReference type="Proteomes" id="UP000284178"/>
    </source>
</evidence>
<comment type="caution">
    <text evidence="2">The sequence shown here is derived from an EMBL/GenBank/DDBJ whole genome shotgun (WGS) entry which is preliminary data.</text>
</comment>
<keyword evidence="3" id="KW-1185">Reference proteome</keyword>